<dbReference type="NCBIfam" id="TIGR00787">
    <property type="entry name" value="dctP"/>
    <property type="match status" value="1"/>
</dbReference>
<dbReference type="PANTHER" id="PTHR33376:SF7">
    <property type="entry name" value="C4-DICARBOXYLATE-BINDING PROTEIN DCTB"/>
    <property type="match status" value="1"/>
</dbReference>
<evidence type="ECO:0000256" key="1">
    <source>
        <dbReference type="ARBA" id="ARBA00009023"/>
    </source>
</evidence>
<evidence type="ECO:0000256" key="3">
    <source>
        <dbReference type="ARBA" id="ARBA00022729"/>
    </source>
</evidence>
<keyword evidence="3" id="KW-0732">Signal</keyword>
<dbReference type="InterPro" id="IPR018389">
    <property type="entry name" value="DctP_fam"/>
</dbReference>
<keyword evidence="2" id="KW-0813">Transport</keyword>
<evidence type="ECO:0000313" key="5">
    <source>
        <dbReference type="Proteomes" id="UP000528185"/>
    </source>
</evidence>
<proteinExistence type="inferred from homology"/>
<dbReference type="NCBIfam" id="NF037995">
    <property type="entry name" value="TRAP_S1"/>
    <property type="match status" value="1"/>
</dbReference>
<dbReference type="AlphaFoldDB" id="A0AAN2A6L3"/>
<dbReference type="SUPFAM" id="SSF53850">
    <property type="entry name" value="Periplasmic binding protein-like II"/>
    <property type="match status" value="1"/>
</dbReference>
<dbReference type="GO" id="GO:0030288">
    <property type="term" value="C:outer membrane-bounded periplasmic space"/>
    <property type="evidence" value="ECO:0007669"/>
    <property type="project" value="InterPro"/>
</dbReference>
<protein>
    <recommendedName>
        <fullName evidence="6">TRAP transporter substrate-binding protein</fullName>
    </recommendedName>
</protein>
<dbReference type="Gene3D" id="3.40.190.170">
    <property type="entry name" value="Bacterial extracellular solute-binding protein, family 7"/>
    <property type="match status" value="1"/>
</dbReference>
<dbReference type="Proteomes" id="UP000528185">
    <property type="component" value="Unassembled WGS sequence"/>
</dbReference>
<dbReference type="Pfam" id="PF03480">
    <property type="entry name" value="DctP"/>
    <property type="match status" value="1"/>
</dbReference>
<dbReference type="InterPro" id="IPR038404">
    <property type="entry name" value="TRAP_DctP_sf"/>
</dbReference>
<evidence type="ECO:0000256" key="2">
    <source>
        <dbReference type="ARBA" id="ARBA00022448"/>
    </source>
</evidence>
<name>A0AAN2A6L3_RHIRH</name>
<evidence type="ECO:0008006" key="6">
    <source>
        <dbReference type="Google" id="ProtNLM"/>
    </source>
</evidence>
<sequence>MKLVSMKRAFGAGKQYLASCFGTGVTQDMARRGFGVGLCAAIAFAAMPATPILAQDVKVAKLGHGFADTHPRSAAMKYFAEEVAKATGGSVKVDVFGNSAIGSEEKMLMALQSGTIDFYMGALAPIATHEKELQIFDIPFLFATDAEAADVLDGPQGKRLLDNLADMKIHGLVWAGGAFRNLSNSKHPVASLADMKGLKVRVMQSPMALASFKALGMNAVPMAFTEVYTALETRALDGYEHPFVDMYANKMFEVQKYLTVTNHVYTPVALLSSAKFHDSLTPEQQSAVQAAAEKTRIFQREAELRDAGEALKKLEAEGMAATVMPPAELDAIRTAIEPVVTKARDVIGVEFVDQFYAEIAKHRK</sequence>
<dbReference type="EMBL" id="CAICSX020000002">
    <property type="protein sequence ID" value="CAD0215771.1"/>
    <property type="molecule type" value="Genomic_DNA"/>
</dbReference>
<dbReference type="InterPro" id="IPR004682">
    <property type="entry name" value="TRAP_DctP"/>
</dbReference>
<comment type="similarity">
    <text evidence="1">Belongs to the bacterial solute-binding protein 7 family.</text>
</comment>
<accession>A0AAN2A6L3</accession>
<evidence type="ECO:0000313" key="4">
    <source>
        <dbReference type="EMBL" id="CAD0215771.1"/>
    </source>
</evidence>
<gene>
    <name evidence="4" type="ORF">AGRHK599_LOCUS4026</name>
</gene>
<reference evidence="4 5" key="1">
    <citation type="submission" date="2020-06" db="EMBL/GenBank/DDBJ databases">
        <authorList>
            <person name="De Coninck B."/>
            <person name="Ibrahim H."/>
        </authorList>
    </citation>
    <scope>NUCLEOTIDE SEQUENCE [LARGE SCALE GENOMIC DNA]</scope>
    <source>
        <strain evidence="4">Ag_rhizogenes_K599</strain>
    </source>
</reference>
<dbReference type="GO" id="GO:0055085">
    <property type="term" value="P:transmembrane transport"/>
    <property type="evidence" value="ECO:0007669"/>
    <property type="project" value="InterPro"/>
</dbReference>
<organism evidence="4 5">
    <name type="scientific">Rhizobium rhizogenes</name>
    <name type="common">Agrobacterium rhizogenes</name>
    <dbReference type="NCBI Taxonomy" id="359"/>
    <lineage>
        <taxon>Bacteria</taxon>
        <taxon>Pseudomonadati</taxon>
        <taxon>Pseudomonadota</taxon>
        <taxon>Alphaproteobacteria</taxon>
        <taxon>Hyphomicrobiales</taxon>
        <taxon>Rhizobiaceae</taxon>
        <taxon>Rhizobium/Agrobacterium group</taxon>
        <taxon>Rhizobium</taxon>
    </lineage>
</organism>
<comment type="caution">
    <text evidence="4">The sequence shown here is derived from an EMBL/GenBank/DDBJ whole genome shotgun (WGS) entry which is preliminary data.</text>
</comment>
<dbReference type="PIRSF" id="PIRSF006470">
    <property type="entry name" value="DctB"/>
    <property type="match status" value="1"/>
</dbReference>
<dbReference type="RefSeq" id="WP_201101288.1">
    <property type="nucleotide sequence ID" value="NZ_CAICSX020000002.1"/>
</dbReference>
<dbReference type="PANTHER" id="PTHR33376">
    <property type="match status" value="1"/>
</dbReference>